<dbReference type="EMBL" id="WIXJ01000014">
    <property type="protein sequence ID" value="MQY52684.1"/>
    <property type="molecule type" value="Genomic_DNA"/>
</dbReference>
<evidence type="ECO:0000313" key="1">
    <source>
        <dbReference type="EMBL" id="MQY52684.1"/>
    </source>
</evidence>
<protein>
    <submittedName>
        <fullName evidence="1">PD-(D/E)XK motif protein</fullName>
    </submittedName>
</protein>
<dbReference type="Proteomes" id="UP000480275">
    <property type="component" value="Unassembled WGS sequence"/>
</dbReference>
<dbReference type="AlphaFoldDB" id="A0A6L5K198"/>
<name>A0A6L5K198_RHOTE</name>
<dbReference type="Pfam" id="PF14390">
    <property type="entry name" value="DUF4420"/>
    <property type="match status" value="1"/>
</dbReference>
<evidence type="ECO:0000313" key="2">
    <source>
        <dbReference type="Proteomes" id="UP000480275"/>
    </source>
</evidence>
<comment type="caution">
    <text evidence="1">The sequence shown here is derived from an EMBL/GenBank/DDBJ whole genome shotgun (WGS) entry which is preliminary data.</text>
</comment>
<accession>A0A6L5K198</accession>
<sequence length="332" mass="36553">MDLYDEFQNLAPAPSATEFAAVPIRGRRNDYLAKCVDGAPVFLIGDSSAAEYTPGATLKHLSVQFHATCRVQSSAGAVDGQFAVIACDTSVPELYELFVRCMGAAVEQLPDEARTKDIEDCVRSLLSLFRAMNGPSGREISGLWAELFVITQASDVEAAVTAWHADKFERFDFSWPDGVLEVKATQGAFRIHEFALEQLDAPKGQGFVASLLLQPLTNGVGIMDLAIRIDAALQGKNDLRQRLWANITAALGSEFYEKLDRRFDLSFAERHVEIFHMSDIPAPDRPSDPRVTGVRFRSDLTTVTSSAAEPALRMLQQILEMRGSVDQRSSHN</sequence>
<organism evidence="1 2">
    <name type="scientific">Rhodocyclus tenuis</name>
    <name type="common">Rhodospirillum tenue</name>
    <dbReference type="NCBI Taxonomy" id="1066"/>
    <lineage>
        <taxon>Bacteria</taxon>
        <taxon>Pseudomonadati</taxon>
        <taxon>Pseudomonadota</taxon>
        <taxon>Betaproteobacteria</taxon>
        <taxon>Rhodocyclales</taxon>
        <taxon>Rhodocyclaceae</taxon>
        <taxon>Rhodocyclus</taxon>
    </lineage>
</organism>
<gene>
    <name evidence="1" type="ORF">GHK24_12980</name>
</gene>
<proteinExistence type="predicted"/>
<dbReference type="OrthoDB" id="1403541at2"/>
<reference evidence="1 2" key="1">
    <citation type="submission" date="2019-10" db="EMBL/GenBank/DDBJ databases">
        <title>Whole-genome sequence of the purple nonsulfur photosynthetic bacterium Rhodocyclus tenuis.</title>
        <authorList>
            <person name="Kyndt J.A."/>
            <person name="Meyer T.E."/>
        </authorList>
    </citation>
    <scope>NUCLEOTIDE SEQUENCE [LARGE SCALE GENOMIC DNA]</scope>
    <source>
        <strain evidence="1 2">DSM 110</strain>
    </source>
</reference>
<dbReference type="InterPro" id="IPR025534">
    <property type="entry name" value="DUF4420"/>
</dbReference>